<gene>
    <name evidence="1" type="ORF">ACFFX0_14735</name>
</gene>
<organism evidence="1 2">
    <name type="scientific">Citricoccus parietis</name>
    <dbReference type="NCBI Taxonomy" id="592307"/>
    <lineage>
        <taxon>Bacteria</taxon>
        <taxon>Bacillati</taxon>
        <taxon>Actinomycetota</taxon>
        <taxon>Actinomycetes</taxon>
        <taxon>Micrococcales</taxon>
        <taxon>Micrococcaceae</taxon>
        <taxon>Citricoccus</taxon>
    </lineage>
</organism>
<reference evidence="1 2" key="1">
    <citation type="submission" date="2024-09" db="EMBL/GenBank/DDBJ databases">
        <authorList>
            <person name="Sun Q."/>
            <person name="Mori K."/>
        </authorList>
    </citation>
    <scope>NUCLEOTIDE SEQUENCE [LARGE SCALE GENOMIC DNA]</scope>
    <source>
        <strain evidence="1 2">CCM 7609</strain>
    </source>
</reference>
<comment type="caution">
    <text evidence="1">The sequence shown here is derived from an EMBL/GenBank/DDBJ whole genome shotgun (WGS) entry which is preliminary data.</text>
</comment>
<dbReference type="EMBL" id="JBHMFI010000001">
    <property type="protein sequence ID" value="MFB9072383.1"/>
    <property type="molecule type" value="Genomic_DNA"/>
</dbReference>
<sequence>MTTTSWRPRSARTLRVRLERYHGDRADQFDHVGRETGIRS</sequence>
<name>A0ABV5G0B7_9MICC</name>
<evidence type="ECO:0000313" key="2">
    <source>
        <dbReference type="Proteomes" id="UP001589575"/>
    </source>
</evidence>
<dbReference type="Proteomes" id="UP001589575">
    <property type="component" value="Unassembled WGS sequence"/>
</dbReference>
<protein>
    <submittedName>
        <fullName evidence="1">Uncharacterized protein</fullName>
    </submittedName>
</protein>
<accession>A0ABV5G0B7</accession>
<keyword evidence="2" id="KW-1185">Reference proteome</keyword>
<evidence type="ECO:0000313" key="1">
    <source>
        <dbReference type="EMBL" id="MFB9072383.1"/>
    </source>
</evidence>
<proteinExistence type="predicted"/>